<dbReference type="GO" id="GO:0005576">
    <property type="term" value="C:extracellular region"/>
    <property type="evidence" value="ECO:0007669"/>
    <property type="project" value="InterPro"/>
</dbReference>
<dbReference type="PRINTS" id="PR00837">
    <property type="entry name" value="V5TPXLIKE"/>
</dbReference>
<gene>
    <name evidence="4" type="primary">Acey_s0003.g1690</name>
    <name evidence="4" type="synonym">Acey-C07A4.2</name>
    <name evidence="4" type="ORF">Y032_0003g1690</name>
</gene>
<proteinExistence type="predicted"/>
<dbReference type="PROSITE" id="PS01009">
    <property type="entry name" value="CRISP_1"/>
    <property type="match status" value="1"/>
</dbReference>
<dbReference type="CDD" id="cd05382">
    <property type="entry name" value="CAP_GAPR1-like"/>
    <property type="match status" value="1"/>
</dbReference>
<sequence>MGCVRHSLITFTLFASVLSEALELSVLKYEGLKSYHFHSKNQLNQFYTFQFCFCPRDVDLRSHASARNDCGCNPVIRGKRVIDSVPHATFSSSCIHKANSASCLRTTLGPASGTSLTDGIDGRVFVRVGIGETIISQPEWQELSSEKLKNTYSVRVNAGVSMKLTYVSILKTTKDSKKNKSSFVVPPLQKKKTSKFNGLSATKGKAPSRGAPQTGRSRIAKAISSLLPTKPTEELASSAKFQTIDQIRRFLLQEGLRSRGNPKTFDLKQFKDELTIYHNIYRSKHGSPPLVYDEQLEKSAQKWADALGSKRSCLVHEQPRIYGENLFYFGAKNFPSATTMARMVSQSFYMEGTGYNYKRFYPMTYFKTGHFTQLIWKGSRRMGVGVSIAYNDGSNRGPCSPSVPLYMIYVVVKYDPAGNFQTYESYMNNVKSPIL</sequence>
<dbReference type="STRING" id="53326.A0A016W035"/>
<comment type="caution">
    <text evidence="4">The sequence shown here is derived from an EMBL/GenBank/DDBJ whole genome shotgun (WGS) entry which is preliminary data.</text>
</comment>
<dbReference type="AlphaFoldDB" id="A0A016W035"/>
<accession>A0A016W035</accession>
<protein>
    <recommendedName>
        <fullName evidence="3">SCP domain-containing protein</fullName>
    </recommendedName>
</protein>
<reference evidence="5" key="1">
    <citation type="journal article" date="2015" name="Nat. Genet.">
        <title>The genome and transcriptome of the zoonotic hookworm Ancylostoma ceylanicum identify infection-specific gene families.</title>
        <authorList>
            <person name="Schwarz E.M."/>
            <person name="Hu Y."/>
            <person name="Antoshechkin I."/>
            <person name="Miller M.M."/>
            <person name="Sternberg P.W."/>
            <person name="Aroian R.V."/>
        </authorList>
    </citation>
    <scope>NUCLEOTIDE SEQUENCE</scope>
    <source>
        <strain evidence="5">HY135</strain>
    </source>
</reference>
<feature type="chain" id="PRO_5001491360" description="SCP domain-containing protein" evidence="2">
    <location>
        <begin position="20"/>
        <end position="435"/>
    </location>
</feature>
<evidence type="ECO:0000256" key="2">
    <source>
        <dbReference type="SAM" id="SignalP"/>
    </source>
</evidence>
<dbReference type="InterPro" id="IPR018244">
    <property type="entry name" value="Allrgn_V5/Tpx1_CS"/>
</dbReference>
<keyword evidence="5" id="KW-1185">Reference proteome</keyword>
<dbReference type="InterPro" id="IPR034113">
    <property type="entry name" value="SCP_GAPR1-like"/>
</dbReference>
<dbReference type="EMBL" id="JARK01001339">
    <property type="protein sequence ID" value="EYC32612.1"/>
    <property type="molecule type" value="Genomic_DNA"/>
</dbReference>
<name>A0A016W035_9BILA</name>
<dbReference type="SMART" id="SM00198">
    <property type="entry name" value="SCP"/>
    <property type="match status" value="1"/>
</dbReference>
<dbReference type="OrthoDB" id="337038at2759"/>
<dbReference type="PANTHER" id="PTHR10334">
    <property type="entry name" value="CYSTEINE-RICH SECRETORY PROTEIN-RELATED"/>
    <property type="match status" value="1"/>
</dbReference>
<dbReference type="Pfam" id="PF00188">
    <property type="entry name" value="CAP"/>
    <property type="match status" value="1"/>
</dbReference>
<dbReference type="Gene3D" id="3.40.33.10">
    <property type="entry name" value="CAP"/>
    <property type="match status" value="1"/>
</dbReference>
<feature type="region of interest" description="Disordered" evidence="1">
    <location>
        <begin position="194"/>
        <end position="217"/>
    </location>
</feature>
<evidence type="ECO:0000313" key="4">
    <source>
        <dbReference type="EMBL" id="EYC32612.1"/>
    </source>
</evidence>
<dbReference type="SUPFAM" id="SSF55797">
    <property type="entry name" value="PR-1-like"/>
    <property type="match status" value="1"/>
</dbReference>
<dbReference type="InterPro" id="IPR035940">
    <property type="entry name" value="CAP_sf"/>
</dbReference>
<dbReference type="InterPro" id="IPR014044">
    <property type="entry name" value="CAP_dom"/>
</dbReference>
<evidence type="ECO:0000259" key="3">
    <source>
        <dbReference type="SMART" id="SM00198"/>
    </source>
</evidence>
<dbReference type="Proteomes" id="UP000024635">
    <property type="component" value="Unassembled WGS sequence"/>
</dbReference>
<dbReference type="InterPro" id="IPR001283">
    <property type="entry name" value="CRISP-related"/>
</dbReference>
<organism evidence="4 5">
    <name type="scientific">Ancylostoma ceylanicum</name>
    <dbReference type="NCBI Taxonomy" id="53326"/>
    <lineage>
        <taxon>Eukaryota</taxon>
        <taxon>Metazoa</taxon>
        <taxon>Ecdysozoa</taxon>
        <taxon>Nematoda</taxon>
        <taxon>Chromadorea</taxon>
        <taxon>Rhabditida</taxon>
        <taxon>Rhabditina</taxon>
        <taxon>Rhabditomorpha</taxon>
        <taxon>Strongyloidea</taxon>
        <taxon>Ancylostomatidae</taxon>
        <taxon>Ancylostomatinae</taxon>
        <taxon>Ancylostoma</taxon>
    </lineage>
</organism>
<keyword evidence="2" id="KW-0732">Signal</keyword>
<evidence type="ECO:0000313" key="5">
    <source>
        <dbReference type="Proteomes" id="UP000024635"/>
    </source>
</evidence>
<evidence type="ECO:0000256" key="1">
    <source>
        <dbReference type="SAM" id="MobiDB-lite"/>
    </source>
</evidence>
<feature type="domain" description="SCP" evidence="3">
    <location>
        <begin position="269"/>
        <end position="422"/>
    </location>
</feature>
<feature type="signal peptide" evidence="2">
    <location>
        <begin position="1"/>
        <end position="19"/>
    </location>
</feature>